<reference evidence="2" key="1">
    <citation type="submission" date="2020-06" db="EMBL/GenBank/DDBJ databases">
        <title>Comparative genome analysis of Ralstonia solanacearum.</title>
        <authorList>
            <person name="Iiyama K."/>
            <person name="Kodama S."/>
            <person name="Furuya N."/>
        </authorList>
    </citation>
    <scope>NUCLEOTIDE SEQUENCE</scope>
    <source>
        <strain evidence="2">MAFF 211472</strain>
    </source>
</reference>
<accession>A0A8D5EWW0</accession>
<dbReference type="InterPro" id="IPR004942">
    <property type="entry name" value="Roadblock/LAMTOR2_dom"/>
</dbReference>
<dbReference type="AlphaFoldDB" id="A0A8D5EWW0"/>
<organism evidence="2">
    <name type="scientific">Ralstonia solanacearum</name>
    <name type="common">Pseudomonas solanacearum</name>
    <dbReference type="NCBI Taxonomy" id="305"/>
    <lineage>
        <taxon>Bacteria</taxon>
        <taxon>Pseudomonadati</taxon>
        <taxon>Pseudomonadota</taxon>
        <taxon>Betaproteobacteria</taxon>
        <taxon>Burkholderiales</taxon>
        <taxon>Burkholderiaceae</taxon>
        <taxon>Ralstonia</taxon>
        <taxon>Ralstonia solanacearum species complex</taxon>
    </lineage>
</organism>
<dbReference type="EMBL" id="LC557103">
    <property type="protein sequence ID" value="BCI56260.1"/>
    <property type="molecule type" value="Genomic_DNA"/>
</dbReference>
<evidence type="ECO:0000259" key="1">
    <source>
        <dbReference type="SMART" id="SM00960"/>
    </source>
</evidence>
<sequence length="100" mass="10273">MVTLDGFLVASVMADGVNADRFAAMCASLLTLASRAAKEISRGDLRQIILDGSEGKMLLIHAGDRGLLAVAGHPMAQLGKLILDARSAARELAGLGGDPS</sequence>
<proteinExistence type="predicted"/>
<dbReference type="Gene3D" id="3.30.450.30">
    <property type="entry name" value="Dynein light chain 2a, cytoplasmic"/>
    <property type="match status" value="1"/>
</dbReference>
<dbReference type="SMART" id="SM00960">
    <property type="entry name" value="Robl_LC7"/>
    <property type="match status" value="1"/>
</dbReference>
<dbReference type="SUPFAM" id="SSF103196">
    <property type="entry name" value="Roadblock/LC7 domain"/>
    <property type="match status" value="1"/>
</dbReference>
<protein>
    <recommendedName>
        <fullName evidence="1">Roadblock/LAMTOR2 domain-containing protein</fullName>
    </recommendedName>
</protein>
<evidence type="ECO:0000313" key="2">
    <source>
        <dbReference type="EMBL" id="BCI56260.1"/>
    </source>
</evidence>
<name>A0A8D5EWW0_RALSL</name>
<feature type="domain" description="Roadblock/LAMTOR2" evidence="1">
    <location>
        <begin position="1"/>
        <end position="72"/>
    </location>
</feature>
<dbReference type="Pfam" id="PF03259">
    <property type="entry name" value="Robl_LC7"/>
    <property type="match status" value="1"/>
</dbReference>